<feature type="domain" description="UvrD-like helicase C-terminal" evidence="2">
    <location>
        <begin position="480"/>
        <end position="525"/>
    </location>
</feature>
<dbReference type="Gene3D" id="3.40.50.300">
    <property type="entry name" value="P-loop containing nucleotide triphosphate hydrolases"/>
    <property type="match status" value="2"/>
</dbReference>
<dbReference type="GO" id="GO:0043138">
    <property type="term" value="F:3'-5' DNA helicase activity"/>
    <property type="evidence" value="ECO:0007669"/>
    <property type="project" value="TreeGrafter"/>
</dbReference>
<feature type="domain" description="NERD" evidence="1">
    <location>
        <begin position="16"/>
        <end position="114"/>
    </location>
</feature>
<protein>
    <submittedName>
        <fullName evidence="3">DUF2075 domain-containing protein</fullName>
    </submittedName>
</protein>
<dbReference type="Pfam" id="PF08378">
    <property type="entry name" value="NERD"/>
    <property type="match status" value="1"/>
</dbReference>
<organism evidence="3 4">
    <name type="scientific">Isachenkonia alkalipeptolytica</name>
    <dbReference type="NCBI Taxonomy" id="2565777"/>
    <lineage>
        <taxon>Bacteria</taxon>
        <taxon>Bacillati</taxon>
        <taxon>Bacillota</taxon>
        <taxon>Clostridia</taxon>
        <taxon>Eubacteriales</taxon>
        <taxon>Clostridiaceae</taxon>
        <taxon>Isachenkonia</taxon>
    </lineage>
</organism>
<dbReference type="Pfam" id="PF13538">
    <property type="entry name" value="UvrD_C_2"/>
    <property type="match status" value="1"/>
</dbReference>
<proteinExistence type="predicted"/>
<dbReference type="InterPro" id="IPR011528">
    <property type="entry name" value="NERD"/>
</dbReference>
<comment type="caution">
    <text evidence="3">The sequence shown here is derived from an EMBL/GenBank/DDBJ whole genome shotgun (WGS) entry which is preliminary data.</text>
</comment>
<dbReference type="PANTHER" id="PTHR11070:SF2">
    <property type="entry name" value="ATP-DEPENDENT DNA HELICASE SRS2"/>
    <property type="match status" value="1"/>
</dbReference>
<dbReference type="GO" id="GO:0000725">
    <property type="term" value="P:recombinational repair"/>
    <property type="evidence" value="ECO:0007669"/>
    <property type="project" value="TreeGrafter"/>
</dbReference>
<dbReference type="InterPro" id="IPR027417">
    <property type="entry name" value="P-loop_NTPase"/>
</dbReference>
<dbReference type="EMBL" id="SUMG01000003">
    <property type="protein sequence ID" value="NBG87679.1"/>
    <property type="molecule type" value="Genomic_DNA"/>
</dbReference>
<dbReference type="InterPro" id="IPR027785">
    <property type="entry name" value="UvrD-like_helicase_C"/>
</dbReference>
<name>A0AA43XJZ7_9CLOT</name>
<dbReference type="RefSeq" id="WP_160719340.1">
    <property type="nucleotide sequence ID" value="NZ_SUMG01000003.1"/>
</dbReference>
<keyword evidence="4" id="KW-1185">Reference proteome</keyword>
<dbReference type="GO" id="GO:0003677">
    <property type="term" value="F:DNA binding"/>
    <property type="evidence" value="ECO:0007669"/>
    <property type="project" value="InterPro"/>
</dbReference>
<evidence type="ECO:0000259" key="1">
    <source>
        <dbReference type="Pfam" id="PF08378"/>
    </source>
</evidence>
<evidence type="ECO:0000313" key="3">
    <source>
        <dbReference type="EMBL" id="NBG87679.1"/>
    </source>
</evidence>
<evidence type="ECO:0000259" key="2">
    <source>
        <dbReference type="Pfam" id="PF13538"/>
    </source>
</evidence>
<dbReference type="Proteomes" id="UP000449710">
    <property type="component" value="Unassembled WGS sequence"/>
</dbReference>
<dbReference type="GO" id="GO:0005524">
    <property type="term" value="F:ATP binding"/>
    <property type="evidence" value="ECO:0007669"/>
    <property type="project" value="InterPro"/>
</dbReference>
<accession>A0AA43XJZ7</accession>
<dbReference type="Pfam" id="PF13604">
    <property type="entry name" value="AAA_30"/>
    <property type="match status" value="1"/>
</dbReference>
<dbReference type="PANTHER" id="PTHR11070">
    <property type="entry name" value="UVRD / RECB / PCRA DNA HELICASE FAMILY MEMBER"/>
    <property type="match status" value="1"/>
</dbReference>
<gene>
    <name evidence="3" type="ORF">ISALK_04115</name>
</gene>
<reference evidence="3 4" key="1">
    <citation type="submission" date="2019-04" db="EMBL/GenBank/DDBJ databases">
        <title>Isachenkonia alkalipeptolytica gen. nov. sp. nov. a new anaerobic, alkiliphilic organothrophic bacterium capable to reduce synthesized ferrihydrite isolated from a soda lake.</title>
        <authorList>
            <person name="Toshchakov S.V."/>
            <person name="Zavarzina D.G."/>
            <person name="Zhilina T.N."/>
            <person name="Kostrikina N.A."/>
            <person name="Kublanov I.V."/>
        </authorList>
    </citation>
    <scope>NUCLEOTIDE SEQUENCE [LARGE SCALE GENOMIC DNA]</scope>
    <source>
        <strain evidence="3 4">Z-1701</strain>
    </source>
</reference>
<dbReference type="InterPro" id="IPR000212">
    <property type="entry name" value="DNA_helicase_UvrD/REP"/>
</dbReference>
<dbReference type="SUPFAM" id="SSF52540">
    <property type="entry name" value="P-loop containing nucleoside triphosphate hydrolases"/>
    <property type="match status" value="1"/>
</dbReference>
<dbReference type="AlphaFoldDB" id="A0AA43XJZ7"/>
<evidence type="ECO:0000313" key="4">
    <source>
        <dbReference type="Proteomes" id="UP000449710"/>
    </source>
</evidence>
<sequence>MAVFIPTIPKDFNSSFGELKAYEALRHLNDQYTIFHSYNWVSIEENRTLGEADFVVIHPQKGILVIEVKSGGIEFDNGQWRQINSVTGFTKTIHPFTQAIKTRFEVLDRLNKISTLKKAPLVCHAVWFTSAKINQKMKLPAECSHEIIFDEDDLNGCNEKLNLAYEYWEKRHGFQTRLTSLENKKVIETLMPYFRIVPSLQSTITEAEAAFIMLTKQQTLILDYLQEQDIAVIHGLAGTGKTLLAKEKAKMLADQGKQVLFLCYNTFLKAHLRETYPQPGIVYHNIHSLAYEMIADPSIDQNDIIDVFQEFLLDFENSDWPYDHVIIDEGQDISDEIIEKIYLLTKAKKGSFYVFYDRNQYIMKNIMPKWVNDAECKLILHKNCRNTAEIFKTSCGLLNIDSNRLLTQIHGEKPMIHFIQNYKQLTQHLASFIRKAIKGSIKPEEIALLTVETEDTSMLGQVEKIAGYEVTNTKEIGKILFTTVRKFKGLEAKAVFVVDVSLKKLLDQEKRRLLYVGASRAKHLLEVSLIEDIDARSYGEYLSELDNSRNVPRNRKGLARLLNAKIC</sequence>